<name>X0PRD5_9LACO</name>
<comment type="caution">
    <text evidence="1">The sequence shown here is derived from an EMBL/GenBank/DDBJ whole genome shotgun (WGS) entry which is preliminary data.</text>
</comment>
<keyword evidence="2" id="KW-1185">Reference proteome</keyword>
<dbReference type="AlphaFoldDB" id="X0PRD5"/>
<dbReference type="EMBL" id="AZGA01000011">
    <property type="protein sequence ID" value="KRM35832.1"/>
    <property type="molecule type" value="Genomic_DNA"/>
</dbReference>
<sequence length="76" mass="8494">MVCFEDDSFELLELEAPQAVKETAISAIAPIVNNFFILHPPYGKIFLFSISQAEVHLLISLHRDGAFSFRNQGSVL</sequence>
<proteinExistence type="predicted"/>
<evidence type="ECO:0000313" key="2">
    <source>
        <dbReference type="Proteomes" id="UP000051236"/>
    </source>
</evidence>
<accession>X0PRD5</accession>
<evidence type="ECO:0000313" key="1">
    <source>
        <dbReference type="EMBL" id="KRM35832.1"/>
    </source>
</evidence>
<organism evidence="1 2">
    <name type="scientific">Agrilactobacillus composti DSM 18527 = JCM 14202</name>
    <dbReference type="NCBI Taxonomy" id="1423734"/>
    <lineage>
        <taxon>Bacteria</taxon>
        <taxon>Bacillati</taxon>
        <taxon>Bacillota</taxon>
        <taxon>Bacilli</taxon>
        <taxon>Lactobacillales</taxon>
        <taxon>Lactobacillaceae</taxon>
        <taxon>Agrilactobacillus</taxon>
    </lineage>
</organism>
<protein>
    <submittedName>
        <fullName evidence="1">Uncharacterized protein</fullName>
    </submittedName>
</protein>
<gene>
    <name evidence="1" type="ORF">FC83_GL000859</name>
</gene>
<reference evidence="1 2" key="1">
    <citation type="journal article" date="2015" name="Genome Announc.">
        <title>Expanding the biotechnology potential of lactobacilli through comparative genomics of 213 strains and associated genera.</title>
        <authorList>
            <person name="Sun Z."/>
            <person name="Harris H.M."/>
            <person name="McCann A."/>
            <person name="Guo C."/>
            <person name="Argimon S."/>
            <person name="Zhang W."/>
            <person name="Yang X."/>
            <person name="Jeffery I.B."/>
            <person name="Cooney J.C."/>
            <person name="Kagawa T.F."/>
            <person name="Liu W."/>
            <person name="Song Y."/>
            <person name="Salvetti E."/>
            <person name="Wrobel A."/>
            <person name="Rasinkangas P."/>
            <person name="Parkhill J."/>
            <person name="Rea M.C."/>
            <person name="O'Sullivan O."/>
            <person name="Ritari J."/>
            <person name="Douillard F.P."/>
            <person name="Paul Ross R."/>
            <person name="Yang R."/>
            <person name="Briner A.E."/>
            <person name="Felis G.E."/>
            <person name="de Vos W.M."/>
            <person name="Barrangou R."/>
            <person name="Klaenhammer T.R."/>
            <person name="Caufield P.W."/>
            <person name="Cui Y."/>
            <person name="Zhang H."/>
            <person name="O'Toole P.W."/>
        </authorList>
    </citation>
    <scope>NUCLEOTIDE SEQUENCE [LARGE SCALE GENOMIC DNA]</scope>
    <source>
        <strain evidence="1 2">DSM 18527</strain>
    </source>
</reference>
<dbReference type="Proteomes" id="UP000051236">
    <property type="component" value="Unassembled WGS sequence"/>
</dbReference>